<reference evidence="10 11" key="1">
    <citation type="submission" date="2020-07" db="EMBL/GenBank/DDBJ databases">
        <title>Pseudogemmobacter sp. nov., isolated from poultry manure in Taiwan.</title>
        <authorList>
            <person name="Lin S.-Y."/>
            <person name="Tang Y.-S."/>
            <person name="Young C.-C."/>
        </authorList>
    </citation>
    <scope>NUCLEOTIDE SEQUENCE [LARGE SCALE GENOMIC DNA]</scope>
    <source>
        <strain evidence="10 11">CC-YST710</strain>
    </source>
</reference>
<dbReference type="PANTHER" id="PTHR43357:SF4">
    <property type="entry name" value="INNER MEMBRANE ABC TRANSPORTER PERMEASE PROTEIN YDCV"/>
    <property type="match status" value="1"/>
</dbReference>
<dbReference type="SUPFAM" id="SSF161098">
    <property type="entry name" value="MetI-like"/>
    <property type="match status" value="1"/>
</dbReference>
<sequence length="267" mass="28926">MTQRYSVLLWLTGGLVVLFLIAPILAIMPLSFNSEPFFTYPMPGLSLRWYEEFFTSNVWLMSLKNSLIVAVCATILATFLGTLAAIGLARKECPVRGLIMAILISPMIVPIVVSAVGIYYAFAAVGLLNSLTGLILAHTALGAPFVLITVSASLAGFDYNLMRAAANLGARPHTATLQIMLPMIAPGVFSGALFAFATSFDEVVVALFLTGSEERTLPKQMWSGVREQLSPTIAAVATMLILLSTLLLIVMLWLQNRAEKQKQRLEG</sequence>
<evidence type="ECO:0000256" key="5">
    <source>
        <dbReference type="ARBA" id="ARBA00022692"/>
    </source>
</evidence>
<keyword evidence="5 8" id="KW-0812">Transmembrane</keyword>
<protein>
    <submittedName>
        <fullName evidence="10">ABC transporter permease</fullName>
    </submittedName>
</protein>
<proteinExistence type="inferred from homology"/>
<dbReference type="PROSITE" id="PS50928">
    <property type="entry name" value="ABC_TM1"/>
    <property type="match status" value="1"/>
</dbReference>
<dbReference type="EMBL" id="JACDXX010000008">
    <property type="protein sequence ID" value="MCB5410409.1"/>
    <property type="molecule type" value="Genomic_DNA"/>
</dbReference>
<feature type="transmembrane region" description="Helical" evidence="8">
    <location>
        <begin position="134"/>
        <end position="159"/>
    </location>
</feature>
<keyword evidence="2 8" id="KW-0813">Transport</keyword>
<evidence type="ECO:0000313" key="10">
    <source>
        <dbReference type="EMBL" id="MCB5410409.1"/>
    </source>
</evidence>
<comment type="caution">
    <text evidence="10">The sequence shown here is derived from an EMBL/GenBank/DDBJ whole genome shotgun (WGS) entry which is preliminary data.</text>
</comment>
<keyword evidence="7 8" id="KW-0472">Membrane</keyword>
<evidence type="ECO:0000256" key="2">
    <source>
        <dbReference type="ARBA" id="ARBA00022448"/>
    </source>
</evidence>
<evidence type="ECO:0000313" key="11">
    <source>
        <dbReference type="Proteomes" id="UP001198571"/>
    </source>
</evidence>
<dbReference type="InterPro" id="IPR000515">
    <property type="entry name" value="MetI-like"/>
</dbReference>
<feature type="transmembrane region" description="Helical" evidence="8">
    <location>
        <begin position="180"/>
        <end position="209"/>
    </location>
</feature>
<evidence type="ECO:0000256" key="4">
    <source>
        <dbReference type="ARBA" id="ARBA00022519"/>
    </source>
</evidence>
<name>A0ABS8CLZ8_9RHOB</name>
<dbReference type="Gene3D" id="1.10.3720.10">
    <property type="entry name" value="MetI-like"/>
    <property type="match status" value="1"/>
</dbReference>
<gene>
    <name evidence="10" type="ORF">H0485_10395</name>
</gene>
<evidence type="ECO:0000256" key="6">
    <source>
        <dbReference type="ARBA" id="ARBA00022989"/>
    </source>
</evidence>
<feature type="transmembrane region" description="Helical" evidence="8">
    <location>
        <begin position="7"/>
        <end position="32"/>
    </location>
</feature>
<dbReference type="RefSeq" id="WP_226935312.1">
    <property type="nucleotide sequence ID" value="NZ_JACDXX010000008.1"/>
</dbReference>
<evidence type="ECO:0000256" key="7">
    <source>
        <dbReference type="ARBA" id="ARBA00023136"/>
    </source>
</evidence>
<keyword evidence="3" id="KW-1003">Cell membrane</keyword>
<dbReference type="PANTHER" id="PTHR43357">
    <property type="entry name" value="INNER MEMBRANE ABC TRANSPORTER PERMEASE PROTEIN YDCV"/>
    <property type="match status" value="1"/>
</dbReference>
<feature type="transmembrane region" description="Helical" evidence="8">
    <location>
        <begin position="98"/>
        <end position="122"/>
    </location>
</feature>
<evidence type="ECO:0000259" key="9">
    <source>
        <dbReference type="PROSITE" id="PS50928"/>
    </source>
</evidence>
<accession>A0ABS8CLZ8</accession>
<comment type="similarity">
    <text evidence="8">Belongs to the binding-protein-dependent transport system permease family.</text>
</comment>
<evidence type="ECO:0000256" key="1">
    <source>
        <dbReference type="ARBA" id="ARBA00004429"/>
    </source>
</evidence>
<keyword evidence="4" id="KW-0997">Cell inner membrane</keyword>
<dbReference type="Pfam" id="PF00528">
    <property type="entry name" value="BPD_transp_1"/>
    <property type="match status" value="1"/>
</dbReference>
<evidence type="ECO:0000256" key="8">
    <source>
        <dbReference type="RuleBase" id="RU363032"/>
    </source>
</evidence>
<dbReference type="CDD" id="cd06261">
    <property type="entry name" value="TM_PBP2"/>
    <property type="match status" value="1"/>
</dbReference>
<organism evidence="10 11">
    <name type="scientific">Pseudogemmobacter faecipullorum</name>
    <dbReference type="NCBI Taxonomy" id="2755041"/>
    <lineage>
        <taxon>Bacteria</taxon>
        <taxon>Pseudomonadati</taxon>
        <taxon>Pseudomonadota</taxon>
        <taxon>Alphaproteobacteria</taxon>
        <taxon>Rhodobacterales</taxon>
        <taxon>Paracoccaceae</taxon>
        <taxon>Pseudogemmobacter</taxon>
    </lineage>
</organism>
<dbReference type="Proteomes" id="UP001198571">
    <property type="component" value="Unassembled WGS sequence"/>
</dbReference>
<evidence type="ECO:0000256" key="3">
    <source>
        <dbReference type="ARBA" id="ARBA00022475"/>
    </source>
</evidence>
<dbReference type="InterPro" id="IPR035906">
    <property type="entry name" value="MetI-like_sf"/>
</dbReference>
<feature type="domain" description="ABC transmembrane type-1" evidence="9">
    <location>
        <begin position="63"/>
        <end position="251"/>
    </location>
</feature>
<comment type="subcellular location">
    <subcellularLocation>
        <location evidence="1">Cell inner membrane</location>
        <topology evidence="1">Multi-pass membrane protein</topology>
    </subcellularLocation>
    <subcellularLocation>
        <location evidence="8">Cell membrane</location>
        <topology evidence="8">Multi-pass membrane protein</topology>
    </subcellularLocation>
</comment>
<keyword evidence="6 8" id="KW-1133">Transmembrane helix</keyword>
<feature type="transmembrane region" description="Helical" evidence="8">
    <location>
        <begin position="67"/>
        <end position="86"/>
    </location>
</feature>
<keyword evidence="11" id="KW-1185">Reference proteome</keyword>
<feature type="transmembrane region" description="Helical" evidence="8">
    <location>
        <begin position="229"/>
        <end position="254"/>
    </location>
</feature>